<dbReference type="Proteomes" id="UP000555448">
    <property type="component" value="Unassembled WGS sequence"/>
</dbReference>
<proteinExistence type="predicted"/>
<accession>A0A7W7KDP2</accession>
<name>A0A7W7KDP2_9SPHN</name>
<dbReference type="EMBL" id="JACHLR010000020">
    <property type="protein sequence ID" value="MBB4860323.1"/>
    <property type="molecule type" value="Genomic_DNA"/>
</dbReference>
<sequence length="100" mass="10909">MAAPARCHRIGYRKLASGERDRDTPSLEDQECHRAAFEIKQSIVSISAGIGTIISPDRSISLSDPHQQADAKLDLVKRARKKLAIIGSRLNATVASGRRC</sequence>
<evidence type="ECO:0000313" key="1">
    <source>
        <dbReference type="EMBL" id="MBB4860323.1"/>
    </source>
</evidence>
<organism evidence="1 2">
    <name type="scientific">Novosphingobium chloroacetimidivorans</name>
    <dbReference type="NCBI Taxonomy" id="1428314"/>
    <lineage>
        <taxon>Bacteria</taxon>
        <taxon>Pseudomonadati</taxon>
        <taxon>Pseudomonadota</taxon>
        <taxon>Alphaproteobacteria</taxon>
        <taxon>Sphingomonadales</taxon>
        <taxon>Sphingomonadaceae</taxon>
        <taxon>Novosphingobium</taxon>
    </lineage>
</organism>
<keyword evidence="2" id="KW-1185">Reference proteome</keyword>
<dbReference type="AlphaFoldDB" id="A0A7W7KDP2"/>
<reference evidence="1 2" key="1">
    <citation type="submission" date="2020-08" db="EMBL/GenBank/DDBJ databases">
        <title>Functional genomics of gut bacteria from endangered species of beetles.</title>
        <authorList>
            <person name="Carlos-Shanley C."/>
        </authorList>
    </citation>
    <scope>NUCLEOTIDE SEQUENCE [LARGE SCALE GENOMIC DNA]</scope>
    <source>
        <strain evidence="1 2">S00245</strain>
    </source>
</reference>
<evidence type="ECO:0000313" key="2">
    <source>
        <dbReference type="Proteomes" id="UP000555448"/>
    </source>
</evidence>
<comment type="caution">
    <text evidence="1">The sequence shown here is derived from an EMBL/GenBank/DDBJ whole genome shotgun (WGS) entry which is preliminary data.</text>
</comment>
<dbReference type="RefSeq" id="WP_184248908.1">
    <property type="nucleotide sequence ID" value="NZ_JACHLR010000020.1"/>
</dbReference>
<protein>
    <submittedName>
        <fullName evidence="1">Putative signal transduction protein with EAL and GGDEF domain</fullName>
    </submittedName>
</protein>
<gene>
    <name evidence="1" type="ORF">HNO88_003666</name>
</gene>